<dbReference type="Proteomes" id="UP000626210">
    <property type="component" value="Unassembled WGS sequence"/>
</dbReference>
<evidence type="ECO:0000313" key="2">
    <source>
        <dbReference type="Proteomes" id="UP000626210"/>
    </source>
</evidence>
<reference evidence="2" key="1">
    <citation type="journal article" date="2019" name="Int. J. Syst. Evol. Microbiol.">
        <title>The Global Catalogue of Microorganisms (GCM) 10K type strain sequencing project: providing services to taxonomists for standard genome sequencing and annotation.</title>
        <authorList>
            <consortium name="The Broad Institute Genomics Platform"/>
            <consortium name="The Broad Institute Genome Sequencing Center for Infectious Disease"/>
            <person name="Wu L."/>
            <person name="Ma J."/>
        </authorList>
    </citation>
    <scope>NUCLEOTIDE SEQUENCE [LARGE SCALE GENOMIC DNA]</scope>
    <source>
        <strain evidence="2">KCTC 23314</strain>
    </source>
</reference>
<name>A0ABQ3G8G5_9BURK</name>
<accession>A0ABQ3G8G5</accession>
<keyword evidence="2" id="KW-1185">Reference proteome</keyword>
<protein>
    <recommendedName>
        <fullName evidence="3">DUF4164 family protein</fullName>
    </recommendedName>
</protein>
<evidence type="ECO:0000313" key="1">
    <source>
        <dbReference type="EMBL" id="GHC97122.1"/>
    </source>
</evidence>
<dbReference type="RefSeq" id="WP_189689745.1">
    <property type="nucleotide sequence ID" value="NZ_BMYK01000023.1"/>
</dbReference>
<gene>
    <name evidence="1" type="ORF">GCM10007320_51650</name>
</gene>
<organism evidence="1 2">
    <name type="scientific">Pseudorhodoferax aquiterrae</name>
    <dbReference type="NCBI Taxonomy" id="747304"/>
    <lineage>
        <taxon>Bacteria</taxon>
        <taxon>Pseudomonadati</taxon>
        <taxon>Pseudomonadota</taxon>
        <taxon>Betaproteobacteria</taxon>
        <taxon>Burkholderiales</taxon>
        <taxon>Comamonadaceae</taxon>
    </lineage>
</organism>
<comment type="caution">
    <text evidence="1">The sequence shown here is derived from an EMBL/GenBank/DDBJ whole genome shotgun (WGS) entry which is preliminary data.</text>
</comment>
<evidence type="ECO:0008006" key="3">
    <source>
        <dbReference type="Google" id="ProtNLM"/>
    </source>
</evidence>
<dbReference type="EMBL" id="BMYK01000023">
    <property type="protein sequence ID" value="GHC97122.1"/>
    <property type="molecule type" value="Genomic_DNA"/>
</dbReference>
<sequence length="92" mass="9745">MSQPSNDAQAAKHLEQAIEKAKEVAADIRQAADDLAVANTVLDTHLSEEARTREIEQALGHTGAVEKTLTQSAETLDEVNTALDKAAAPPRG</sequence>
<proteinExistence type="predicted"/>